<accession>A0A6L2NSE4</accession>
<dbReference type="InterPro" id="IPR049065">
    <property type="entry name" value="Nakanori"/>
</dbReference>
<evidence type="ECO:0000256" key="1">
    <source>
        <dbReference type="SAM" id="MobiDB-lite"/>
    </source>
</evidence>
<reference evidence="2" key="1">
    <citation type="journal article" date="2019" name="Sci. Rep.">
        <title>Draft genome of Tanacetum cinerariifolium, the natural source of mosquito coil.</title>
        <authorList>
            <person name="Yamashiro T."/>
            <person name="Shiraishi A."/>
            <person name="Satake H."/>
            <person name="Nakayama K."/>
        </authorList>
    </citation>
    <scope>NUCLEOTIDE SEQUENCE</scope>
</reference>
<protein>
    <submittedName>
        <fullName evidence="2">Uncharacterized protein</fullName>
    </submittedName>
</protein>
<dbReference type="AlphaFoldDB" id="A0A6L2NSE4"/>
<feature type="compositionally biased region" description="Polar residues" evidence="1">
    <location>
        <begin position="242"/>
        <end position="254"/>
    </location>
</feature>
<evidence type="ECO:0000313" key="2">
    <source>
        <dbReference type="EMBL" id="GEU89026.1"/>
    </source>
</evidence>
<comment type="caution">
    <text evidence="2">The sequence shown here is derived from an EMBL/GenBank/DDBJ whole genome shotgun (WGS) entry which is preliminary data.</text>
</comment>
<sequence length="293" mass="32764">MFESWQQTLPFLWTWLSVLLYSVLSLFLDQDLAIGNGGLPPYLLHFRGLLSILRTLPFFDVALRSSLERIVTAMDQDLAIGNGGLPPYLSHLGGLVSILHPIFDDALSVFNTSMETYLLSNPSEIAAPKLMKKITDIYFTRVTKIAESTFSLAPRQMALWTSQRDDHTSDSLRTVSISGLGQTTNSCSRVFAGDIYGDHAVSCVGIIDATWEDLQEITIQFPEFVGHEDESTIEKEEIDTSHPATQAQSKQISDSGDGVSTLCILYNATSETLYYDQEHSWYGRVWDSYPMEL</sequence>
<feature type="region of interest" description="Disordered" evidence="1">
    <location>
        <begin position="234"/>
        <end position="256"/>
    </location>
</feature>
<proteinExistence type="predicted"/>
<gene>
    <name evidence="2" type="ORF">Tci_061004</name>
</gene>
<organism evidence="2">
    <name type="scientific">Tanacetum cinerariifolium</name>
    <name type="common">Dalmatian daisy</name>
    <name type="synonym">Chrysanthemum cinerariifolium</name>
    <dbReference type="NCBI Taxonomy" id="118510"/>
    <lineage>
        <taxon>Eukaryota</taxon>
        <taxon>Viridiplantae</taxon>
        <taxon>Streptophyta</taxon>
        <taxon>Embryophyta</taxon>
        <taxon>Tracheophyta</taxon>
        <taxon>Spermatophyta</taxon>
        <taxon>Magnoliopsida</taxon>
        <taxon>eudicotyledons</taxon>
        <taxon>Gunneridae</taxon>
        <taxon>Pentapetalae</taxon>
        <taxon>asterids</taxon>
        <taxon>campanulids</taxon>
        <taxon>Asterales</taxon>
        <taxon>Asteraceae</taxon>
        <taxon>Asteroideae</taxon>
        <taxon>Anthemideae</taxon>
        <taxon>Anthemidinae</taxon>
        <taxon>Tanacetum</taxon>
    </lineage>
</organism>
<dbReference type="EMBL" id="BKCJ010009872">
    <property type="protein sequence ID" value="GEU89026.1"/>
    <property type="molecule type" value="Genomic_DNA"/>
</dbReference>
<name>A0A6L2NSE4_TANCI</name>
<dbReference type="Pfam" id="PF21230">
    <property type="entry name" value="Nakanori"/>
    <property type="match status" value="1"/>
</dbReference>